<dbReference type="RefSeq" id="WP_113915634.1">
    <property type="nucleotide sequence ID" value="NZ_QNSE01000003.1"/>
</dbReference>
<gene>
    <name evidence="3" type="ORF">DFP80_103200</name>
</gene>
<dbReference type="SUPFAM" id="SSF52266">
    <property type="entry name" value="SGNH hydrolase"/>
    <property type="match status" value="1"/>
</dbReference>
<dbReference type="OrthoDB" id="9786188at2"/>
<keyword evidence="1" id="KW-0732">Signal</keyword>
<feature type="chain" id="PRO_5016949996" evidence="1">
    <location>
        <begin position="26"/>
        <end position="215"/>
    </location>
</feature>
<dbReference type="PANTHER" id="PTHR30383">
    <property type="entry name" value="THIOESTERASE 1/PROTEASE 1/LYSOPHOSPHOLIPASE L1"/>
    <property type="match status" value="1"/>
</dbReference>
<evidence type="ECO:0000313" key="3">
    <source>
        <dbReference type="EMBL" id="RBP84727.1"/>
    </source>
</evidence>
<evidence type="ECO:0000313" key="4">
    <source>
        <dbReference type="Proteomes" id="UP000252792"/>
    </source>
</evidence>
<dbReference type="InterPro" id="IPR036514">
    <property type="entry name" value="SGNH_hydro_sf"/>
</dbReference>
<dbReference type="Pfam" id="PF13472">
    <property type="entry name" value="Lipase_GDSL_2"/>
    <property type="match status" value="1"/>
</dbReference>
<protein>
    <submittedName>
        <fullName evidence="3">Acyl-CoA thioesterase-1</fullName>
    </submittedName>
</protein>
<dbReference type="CDD" id="cd01822">
    <property type="entry name" value="Lysophospholipase_L1_like"/>
    <property type="match status" value="1"/>
</dbReference>
<comment type="caution">
    <text evidence="3">The sequence shown here is derived from an EMBL/GenBank/DDBJ whole genome shotgun (WGS) entry which is preliminary data.</text>
</comment>
<dbReference type="InterPro" id="IPR013830">
    <property type="entry name" value="SGNH_hydro"/>
</dbReference>
<dbReference type="EMBL" id="QNSE01000003">
    <property type="protein sequence ID" value="RBP84727.1"/>
    <property type="molecule type" value="Genomic_DNA"/>
</dbReference>
<dbReference type="GO" id="GO:0004622">
    <property type="term" value="F:phosphatidylcholine lysophospholipase activity"/>
    <property type="evidence" value="ECO:0007669"/>
    <property type="project" value="TreeGrafter"/>
</dbReference>
<accession>A0A366JD27</accession>
<dbReference type="Proteomes" id="UP000252792">
    <property type="component" value="Unassembled WGS sequence"/>
</dbReference>
<feature type="signal peptide" evidence="1">
    <location>
        <begin position="1"/>
        <end position="25"/>
    </location>
</feature>
<dbReference type="PANTHER" id="PTHR30383:SF24">
    <property type="entry name" value="THIOESTERASE 1_PROTEASE 1_LYSOPHOSPHOLIPASE L1"/>
    <property type="match status" value="1"/>
</dbReference>
<sequence length="215" mass="24179">MFLKKPLRQLCTLITLLFISSFASATTLLVMGDSLSAAYNLRQQDGWVSLLENQLSQSHPEVQVVNASVSGETTQGGLSRFGDLLDNHKPNWVVLELGANDALRGYPLNQTILNLEKMVEQAHKANATVLLIGNQIPQNYGKRYTQMFFNLYKDIASKYNIAYLPFMLENVALNKDLMQNDGLHPNKAGQPIVLQNILPYLQPLLDNIRYKNKES</sequence>
<keyword evidence="4" id="KW-1185">Reference proteome</keyword>
<dbReference type="Gene3D" id="3.40.50.1110">
    <property type="entry name" value="SGNH hydrolase"/>
    <property type="match status" value="1"/>
</dbReference>
<dbReference type="InterPro" id="IPR051532">
    <property type="entry name" value="Ester_Hydrolysis_Enzymes"/>
</dbReference>
<evidence type="ECO:0000256" key="1">
    <source>
        <dbReference type="SAM" id="SignalP"/>
    </source>
</evidence>
<dbReference type="AlphaFoldDB" id="A0A366JD27"/>
<organism evidence="3 4">
    <name type="scientific">Marinomonas rhizomae</name>
    <dbReference type="NCBI Taxonomy" id="491948"/>
    <lineage>
        <taxon>Bacteria</taxon>
        <taxon>Pseudomonadati</taxon>
        <taxon>Pseudomonadota</taxon>
        <taxon>Gammaproteobacteria</taxon>
        <taxon>Oceanospirillales</taxon>
        <taxon>Oceanospirillaceae</taxon>
        <taxon>Marinomonas</taxon>
    </lineage>
</organism>
<proteinExistence type="predicted"/>
<evidence type="ECO:0000259" key="2">
    <source>
        <dbReference type="Pfam" id="PF13472"/>
    </source>
</evidence>
<reference evidence="3 4" key="1">
    <citation type="submission" date="2018-06" db="EMBL/GenBank/DDBJ databases">
        <title>Genomic Encyclopedia of Type Strains, Phase III (KMG-III): the genomes of soil and plant-associated and newly described type strains.</title>
        <authorList>
            <person name="Whitman W."/>
        </authorList>
    </citation>
    <scope>NUCLEOTIDE SEQUENCE [LARGE SCALE GENOMIC DNA]</scope>
    <source>
        <strain evidence="3 4">CECT 7377</strain>
    </source>
</reference>
<feature type="domain" description="SGNH hydrolase-type esterase" evidence="2">
    <location>
        <begin position="30"/>
        <end position="190"/>
    </location>
</feature>
<name>A0A366JD27_9GAMM</name>